<dbReference type="Pfam" id="PF01979">
    <property type="entry name" value="Amidohydro_1"/>
    <property type="match status" value="1"/>
</dbReference>
<evidence type="ECO:0000256" key="3">
    <source>
        <dbReference type="ARBA" id="ARBA00022801"/>
    </source>
</evidence>
<organism evidence="9 10">
    <name type="scientific">Oscillibacter valericigenes</name>
    <dbReference type="NCBI Taxonomy" id="351091"/>
    <lineage>
        <taxon>Bacteria</taxon>
        <taxon>Bacillati</taxon>
        <taxon>Bacillota</taxon>
        <taxon>Clostridia</taxon>
        <taxon>Eubacteriales</taxon>
        <taxon>Oscillospiraceae</taxon>
        <taxon>Oscillibacter</taxon>
    </lineage>
</organism>
<dbReference type="Pfam" id="PF13382">
    <property type="entry name" value="Adenine_deam_C"/>
    <property type="match status" value="1"/>
</dbReference>
<comment type="caution">
    <text evidence="9">The sequence shown here is derived from an EMBL/GenBank/DDBJ whole genome shotgun (WGS) entry which is preliminary data.</text>
</comment>
<evidence type="ECO:0000256" key="1">
    <source>
        <dbReference type="ARBA" id="ARBA00006773"/>
    </source>
</evidence>
<dbReference type="RefSeq" id="WP_204804124.1">
    <property type="nucleotide sequence ID" value="NZ_JACSNX010000009.1"/>
</dbReference>
<sequence length="582" mass="61899">MRTRVIGAVQGRSPFSLVIRNVRIVNVYNDTVTEGSIGIVDDRIAYAGPMDFACQAEEELDGGGCYALPGFVDAHMHLESSMLTPAHFAEVVLACGTTTVAADPHEMGNVLGLEGVRALREAAGGLPLRVLMMAPSTIPSAPGFEDSGYDVGPEEAARLLDLPGISGLGEVMDFHAVAAGETRILSVVEEALKRGCLVDGHASLLTGRDLQAFRAAGIDSDHTLRTADKLREELALGFNVQIQSGNLSREMAEAMNSAPVQDQICLVTDDVPLPKLMERGHLNRVVAEAVALGLDPVRAVRFATINPARRLRLYDVGAIAPGMAADIQLVRDLREPRPEAVFCAGRPVCRGGRLLEPLPRPDLSAVLRGTVRCAPVAESDLVIPAPAGETALVNVIREDGVSARTTRAQRELPVTADADGHPALDTGGYLKMAVFNRYGKRQHGLALIEGMGPVSGAVALTYGHDAHNLTVFGGNDADMALAANGVIEMQGGICAASGGRLLTQVPLPLAGLLSPERPETLLAQLRAFLSDCARMGFHHKDLMSFFTIMPLAVSPEIKCTDRGLVDVAHKRFLPLIEERRGS</sequence>
<dbReference type="PANTHER" id="PTHR11113">
    <property type="entry name" value="N-ACETYLGLUCOSAMINE-6-PHOSPHATE DEACETYLASE"/>
    <property type="match status" value="1"/>
</dbReference>
<dbReference type="Gene3D" id="3.20.20.140">
    <property type="entry name" value="Metal-dependent hydrolases"/>
    <property type="match status" value="1"/>
</dbReference>
<proteinExistence type="inferred from homology"/>
<keyword evidence="10" id="KW-1185">Reference proteome</keyword>
<dbReference type="HAMAP" id="MF_01518">
    <property type="entry name" value="Adenine_deamin"/>
    <property type="match status" value="1"/>
</dbReference>
<evidence type="ECO:0000256" key="2">
    <source>
        <dbReference type="ARBA" id="ARBA00012782"/>
    </source>
</evidence>
<gene>
    <name evidence="6" type="primary">ade</name>
    <name evidence="9" type="ORF">H9X91_07970</name>
</gene>
<evidence type="ECO:0000259" key="8">
    <source>
        <dbReference type="Pfam" id="PF13382"/>
    </source>
</evidence>
<accession>A0ABS2FWW2</accession>
<keyword evidence="3 6" id="KW-0378">Hydrolase</keyword>
<evidence type="ECO:0000256" key="5">
    <source>
        <dbReference type="ARBA" id="ARBA00047720"/>
    </source>
</evidence>
<evidence type="ECO:0000259" key="7">
    <source>
        <dbReference type="Pfam" id="PF01979"/>
    </source>
</evidence>
<dbReference type="InterPro" id="IPR006680">
    <property type="entry name" value="Amidohydro-rel"/>
</dbReference>
<evidence type="ECO:0000256" key="6">
    <source>
        <dbReference type="HAMAP-Rule" id="MF_01518"/>
    </source>
</evidence>
<dbReference type="Proteomes" id="UP000719500">
    <property type="component" value="Unassembled WGS sequence"/>
</dbReference>
<reference evidence="9 10" key="1">
    <citation type="journal article" date="2021" name="Sci. Rep.">
        <title>The distribution of antibiotic resistance genes in chicken gut microbiota commensals.</title>
        <authorList>
            <person name="Juricova H."/>
            <person name="Matiasovicova J."/>
            <person name="Kubasova T."/>
            <person name="Cejkova D."/>
            <person name="Rychlik I."/>
        </authorList>
    </citation>
    <scope>NUCLEOTIDE SEQUENCE [LARGE SCALE GENOMIC DNA]</scope>
    <source>
        <strain evidence="9 10">An411</strain>
    </source>
</reference>
<keyword evidence="4 6" id="KW-0464">Manganese</keyword>
<evidence type="ECO:0000313" key="9">
    <source>
        <dbReference type="EMBL" id="MBM6851371.1"/>
    </source>
</evidence>
<dbReference type="Gene3D" id="2.30.40.10">
    <property type="entry name" value="Urease, subunit C, domain 1"/>
    <property type="match status" value="1"/>
</dbReference>
<evidence type="ECO:0000256" key="4">
    <source>
        <dbReference type="ARBA" id="ARBA00023211"/>
    </source>
</evidence>
<dbReference type="InterPro" id="IPR032466">
    <property type="entry name" value="Metal_Hydrolase"/>
</dbReference>
<comment type="similarity">
    <text evidence="1 6">Belongs to the metallo-dependent hydrolases superfamily. Adenine deaminase family.</text>
</comment>
<comment type="catalytic activity">
    <reaction evidence="5 6">
        <text>adenine + H2O + H(+) = hypoxanthine + NH4(+)</text>
        <dbReference type="Rhea" id="RHEA:23688"/>
        <dbReference type="ChEBI" id="CHEBI:15377"/>
        <dbReference type="ChEBI" id="CHEBI:15378"/>
        <dbReference type="ChEBI" id="CHEBI:16708"/>
        <dbReference type="ChEBI" id="CHEBI:17368"/>
        <dbReference type="ChEBI" id="CHEBI:28938"/>
        <dbReference type="EC" id="3.5.4.2"/>
    </reaction>
</comment>
<evidence type="ECO:0000313" key="10">
    <source>
        <dbReference type="Proteomes" id="UP000719500"/>
    </source>
</evidence>
<dbReference type="InterPro" id="IPR011059">
    <property type="entry name" value="Metal-dep_hydrolase_composite"/>
</dbReference>
<dbReference type="InterPro" id="IPR006679">
    <property type="entry name" value="Adenine_deam"/>
</dbReference>
<dbReference type="InterPro" id="IPR026912">
    <property type="entry name" value="Adenine_deam_C"/>
</dbReference>
<dbReference type="EMBL" id="JACSNX010000009">
    <property type="protein sequence ID" value="MBM6851371.1"/>
    <property type="molecule type" value="Genomic_DNA"/>
</dbReference>
<dbReference type="SUPFAM" id="SSF51556">
    <property type="entry name" value="Metallo-dependent hydrolases"/>
    <property type="match status" value="1"/>
</dbReference>
<dbReference type="PANTHER" id="PTHR11113:SF2">
    <property type="entry name" value="ADENINE DEAMINASE"/>
    <property type="match status" value="1"/>
</dbReference>
<protein>
    <recommendedName>
        <fullName evidence="2 6">Adenine deaminase</fullName>
        <shortName evidence="6">Adenase</shortName>
        <shortName evidence="6">Adenine aminase</shortName>
        <ecNumber evidence="2 6">3.5.4.2</ecNumber>
    </recommendedName>
</protein>
<dbReference type="EC" id="3.5.4.2" evidence="2 6"/>
<name>A0ABS2FWW2_9FIRM</name>
<feature type="domain" description="Adenine deaminase C-terminal" evidence="8">
    <location>
        <begin position="405"/>
        <end position="569"/>
    </location>
</feature>
<dbReference type="SUPFAM" id="SSF51338">
    <property type="entry name" value="Composite domain of metallo-dependent hydrolases"/>
    <property type="match status" value="1"/>
</dbReference>
<feature type="domain" description="Amidohydrolase-related" evidence="7">
    <location>
        <begin position="66"/>
        <end position="348"/>
    </location>
</feature>
<comment type="cofactor">
    <cofactor evidence="6">
        <name>Mn(2+)</name>
        <dbReference type="ChEBI" id="CHEBI:29035"/>
    </cofactor>
</comment>